<dbReference type="Pfam" id="PF00067">
    <property type="entry name" value="p450"/>
    <property type="match status" value="1"/>
</dbReference>
<dbReference type="GO" id="GO:0020037">
    <property type="term" value="F:heme binding"/>
    <property type="evidence" value="ECO:0007669"/>
    <property type="project" value="InterPro"/>
</dbReference>
<dbReference type="EMBL" id="JACHJL010000004">
    <property type="protein sequence ID" value="MBB5935040.1"/>
    <property type="molecule type" value="Genomic_DNA"/>
</dbReference>
<organism evidence="2 3">
    <name type="scientific">Streptomyces zagrosensis</name>
    <dbReference type="NCBI Taxonomy" id="1042984"/>
    <lineage>
        <taxon>Bacteria</taxon>
        <taxon>Bacillati</taxon>
        <taxon>Actinomycetota</taxon>
        <taxon>Actinomycetes</taxon>
        <taxon>Kitasatosporales</taxon>
        <taxon>Streptomycetaceae</taxon>
        <taxon>Streptomyces</taxon>
    </lineage>
</organism>
<comment type="similarity">
    <text evidence="1">Belongs to the cytochrome P450 family.</text>
</comment>
<comment type="caution">
    <text evidence="2">The sequence shown here is derived from an EMBL/GenBank/DDBJ whole genome shotgun (WGS) entry which is preliminary data.</text>
</comment>
<proteinExistence type="inferred from homology"/>
<dbReference type="InterPro" id="IPR001128">
    <property type="entry name" value="Cyt_P450"/>
</dbReference>
<name>A0A7W9UXN1_9ACTN</name>
<evidence type="ECO:0000313" key="2">
    <source>
        <dbReference type="EMBL" id="MBB5935040.1"/>
    </source>
</evidence>
<dbReference type="RefSeq" id="WP_184571136.1">
    <property type="nucleotide sequence ID" value="NZ_JACHJL010000004.1"/>
</dbReference>
<dbReference type="PANTHER" id="PTHR24305:SF166">
    <property type="entry name" value="CYTOCHROME P450 12A4, MITOCHONDRIAL-RELATED"/>
    <property type="match status" value="1"/>
</dbReference>
<dbReference type="Gene3D" id="1.10.630.10">
    <property type="entry name" value="Cytochrome P450"/>
    <property type="match status" value="1"/>
</dbReference>
<dbReference type="InterPro" id="IPR050121">
    <property type="entry name" value="Cytochrome_P450_monoxygenase"/>
</dbReference>
<reference evidence="2 3" key="1">
    <citation type="submission" date="2020-08" db="EMBL/GenBank/DDBJ databases">
        <title>Genomic Encyclopedia of Type Strains, Phase III (KMG-III): the genomes of soil and plant-associated and newly described type strains.</title>
        <authorList>
            <person name="Whitman W."/>
        </authorList>
    </citation>
    <scope>NUCLEOTIDE SEQUENCE [LARGE SCALE GENOMIC DNA]</scope>
    <source>
        <strain evidence="2 3">CECT 8305</strain>
    </source>
</reference>
<dbReference type="Proteomes" id="UP000588098">
    <property type="component" value="Unassembled WGS sequence"/>
</dbReference>
<evidence type="ECO:0000256" key="1">
    <source>
        <dbReference type="ARBA" id="ARBA00010617"/>
    </source>
</evidence>
<dbReference type="GO" id="GO:0004497">
    <property type="term" value="F:monooxygenase activity"/>
    <property type="evidence" value="ECO:0007669"/>
    <property type="project" value="InterPro"/>
</dbReference>
<sequence>MPWSTTPEQTADARALPSASGADTARVVAHLLLPAVVGGVIRRRPAGVALTERLHWDQRGIQTMARLRATYGNGPLLLRIAGRSVALPLIPEDVRTILDQTPLPFSPATWEKKGALSQFQPHGSLISTGRHRTERRKLNEAALDMAQPLHRIAPALVATVRQEARALLRQVDRTGELTWDEFGAAWRRTVRRLVLGDAARDDDTLTELLNRLRAAGNWSVLLPRRRQTRDDFLRRLRQHADAAGPETLAGALIEQSALSRADAVGQIPHWLFAYDAAAITTLRALALLTTHPDQEARARSEIGTQDLSQPRTLPFLRACALEAVRLWPTTPLLLRETTGVTEWRGDTVAENTTFLIYTPYFHRAEATAGAYADRFAPDIWLDGQARENPALVPFSAGPGECPGQNLVLLTVSTWLGVLLEEHLYQASPPTPRLRRNGTLPAEFNPFSLRFDVRPTAAAAASA</sequence>
<gene>
    <name evidence="2" type="ORF">FHS42_002090</name>
</gene>
<accession>A0A7W9UXN1</accession>
<dbReference type="SUPFAM" id="SSF48264">
    <property type="entry name" value="Cytochrome P450"/>
    <property type="match status" value="1"/>
</dbReference>
<protein>
    <submittedName>
        <fullName evidence="2">Cytochrome P450</fullName>
    </submittedName>
</protein>
<evidence type="ECO:0000313" key="3">
    <source>
        <dbReference type="Proteomes" id="UP000588098"/>
    </source>
</evidence>
<dbReference type="GO" id="GO:0016705">
    <property type="term" value="F:oxidoreductase activity, acting on paired donors, with incorporation or reduction of molecular oxygen"/>
    <property type="evidence" value="ECO:0007669"/>
    <property type="project" value="InterPro"/>
</dbReference>
<dbReference type="PANTHER" id="PTHR24305">
    <property type="entry name" value="CYTOCHROME P450"/>
    <property type="match status" value="1"/>
</dbReference>
<dbReference type="AlphaFoldDB" id="A0A7W9UXN1"/>
<keyword evidence="3" id="KW-1185">Reference proteome</keyword>
<dbReference type="GO" id="GO:0005506">
    <property type="term" value="F:iron ion binding"/>
    <property type="evidence" value="ECO:0007669"/>
    <property type="project" value="InterPro"/>
</dbReference>
<dbReference type="InterPro" id="IPR036396">
    <property type="entry name" value="Cyt_P450_sf"/>
</dbReference>